<keyword evidence="6" id="KW-0067">ATP-binding</keyword>
<dbReference type="RefSeq" id="WP_091436728.1">
    <property type="nucleotide sequence ID" value="NZ_BMMJ01000021.1"/>
</dbReference>
<dbReference type="InterPro" id="IPR004604">
    <property type="entry name" value="DNA_recomb/repair_RecN"/>
</dbReference>
<dbReference type="OrthoDB" id="9806954at2"/>
<gene>
    <name evidence="11" type="ORF">GA0070617_2572</name>
</gene>
<evidence type="ECO:0000256" key="7">
    <source>
        <dbReference type="ARBA" id="ARBA00023204"/>
    </source>
</evidence>
<protein>
    <recommendedName>
        <fullName evidence="3 9">DNA repair protein RecN</fullName>
    </recommendedName>
    <alternativeName>
        <fullName evidence="8 9">Recombination protein N</fullName>
    </alternativeName>
</protein>
<dbReference type="GO" id="GO:0043590">
    <property type="term" value="C:bacterial nucleoid"/>
    <property type="evidence" value="ECO:0007669"/>
    <property type="project" value="TreeGrafter"/>
</dbReference>
<dbReference type="AlphaFoldDB" id="A0A1C6UJH9"/>
<dbReference type="PIRSF" id="PIRSF003128">
    <property type="entry name" value="RecN"/>
    <property type="match status" value="1"/>
</dbReference>
<dbReference type="SUPFAM" id="SSF52540">
    <property type="entry name" value="P-loop containing nucleoside triphosphate hydrolases"/>
    <property type="match status" value="2"/>
</dbReference>
<dbReference type="GO" id="GO:0009432">
    <property type="term" value="P:SOS response"/>
    <property type="evidence" value="ECO:0007669"/>
    <property type="project" value="TreeGrafter"/>
</dbReference>
<keyword evidence="4" id="KW-0547">Nucleotide-binding</keyword>
<evidence type="ECO:0000256" key="5">
    <source>
        <dbReference type="ARBA" id="ARBA00022763"/>
    </source>
</evidence>
<dbReference type="NCBIfam" id="TIGR00634">
    <property type="entry name" value="recN"/>
    <property type="match status" value="1"/>
</dbReference>
<evidence type="ECO:0000256" key="3">
    <source>
        <dbReference type="ARBA" id="ARBA00021315"/>
    </source>
</evidence>
<evidence type="ECO:0000256" key="9">
    <source>
        <dbReference type="PIRNR" id="PIRNR003128"/>
    </source>
</evidence>
<evidence type="ECO:0000256" key="6">
    <source>
        <dbReference type="ARBA" id="ARBA00022840"/>
    </source>
</evidence>
<dbReference type="FunFam" id="3.40.50.300:FF:000356">
    <property type="entry name" value="DNA repair protein RecN"/>
    <property type="match status" value="1"/>
</dbReference>
<proteinExistence type="inferred from homology"/>
<keyword evidence="12" id="KW-1185">Reference proteome</keyword>
<dbReference type="InterPro" id="IPR027417">
    <property type="entry name" value="P-loop_NTPase"/>
</dbReference>
<evidence type="ECO:0000256" key="4">
    <source>
        <dbReference type="ARBA" id="ARBA00022741"/>
    </source>
</evidence>
<dbReference type="GO" id="GO:0006281">
    <property type="term" value="P:DNA repair"/>
    <property type="evidence" value="ECO:0007669"/>
    <property type="project" value="UniProtKB-KW"/>
</dbReference>
<keyword evidence="7 9" id="KW-0234">DNA repair</keyword>
<dbReference type="GO" id="GO:0006310">
    <property type="term" value="P:DNA recombination"/>
    <property type="evidence" value="ECO:0007669"/>
    <property type="project" value="InterPro"/>
</dbReference>
<organism evidence="11 12">
    <name type="scientific">Micromonospora yangpuensis</name>
    <dbReference type="NCBI Taxonomy" id="683228"/>
    <lineage>
        <taxon>Bacteria</taxon>
        <taxon>Bacillati</taxon>
        <taxon>Actinomycetota</taxon>
        <taxon>Actinomycetes</taxon>
        <taxon>Micromonosporales</taxon>
        <taxon>Micromonosporaceae</taxon>
        <taxon>Micromonospora</taxon>
    </lineage>
</organism>
<evidence type="ECO:0000259" key="10">
    <source>
        <dbReference type="Pfam" id="PF02463"/>
    </source>
</evidence>
<keyword evidence="5 9" id="KW-0227">DNA damage</keyword>
<reference evidence="11 12" key="1">
    <citation type="submission" date="2016-06" db="EMBL/GenBank/DDBJ databases">
        <authorList>
            <person name="Kjaerup R.B."/>
            <person name="Dalgaard T.S."/>
            <person name="Juul-Madsen H.R."/>
        </authorList>
    </citation>
    <scope>NUCLEOTIDE SEQUENCE [LARGE SCALE GENOMIC DNA]</scope>
    <source>
        <strain evidence="11 12">DSM 45577</strain>
    </source>
</reference>
<dbReference type="CDD" id="cd03241">
    <property type="entry name" value="ABC_RecN"/>
    <property type="match status" value="1"/>
</dbReference>
<dbReference type="Gene3D" id="3.40.50.300">
    <property type="entry name" value="P-loop containing nucleotide triphosphate hydrolases"/>
    <property type="match status" value="2"/>
</dbReference>
<dbReference type="Proteomes" id="UP000198937">
    <property type="component" value="Unassembled WGS sequence"/>
</dbReference>
<evidence type="ECO:0000313" key="12">
    <source>
        <dbReference type="Proteomes" id="UP000198937"/>
    </source>
</evidence>
<dbReference type="PANTHER" id="PTHR11059">
    <property type="entry name" value="DNA REPAIR PROTEIN RECN"/>
    <property type="match status" value="1"/>
</dbReference>
<dbReference type="STRING" id="683228.GA0070617_2572"/>
<evidence type="ECO:0000256" key="8">
    <source>
        <dbReference type="ARBA" id="ARBA00033408"/>
    </source>
</evidence>
<evidence type="ECO:0000256" key="2">
    <source>
        <dbReference type="ARBA" id="ARBA00009441"/>
    </source>
</evidence>
<sequence>MLEELRITGLGVIEDTTLPLADGMNVITGETGAGKTMVVTGLGLLFGGRADAGRVRAQPGKAVVEGRLRLRGRVADGVHARISDAGGEPDDDGALLLSRTVTVEGRSRAYLGGRSMPVAMLGEVGEQVVAVHGQSDQLRLLRPAEQRAALDRFAGPEHEKLLEALREAYTGWRRVVDDLADRRRNARARHQEADLLRLGLDEITRVDPQPGEDDELKAEARRLEHAEGLRTAAQLAYQCVAGAGEPADETPDATALLGTARRTLEAQAGTDASLGDLAARLEEAATLVGDVSAELSAYLAVLDADPARLQVIHERRAALRALTRKYADDVDGVVAWAERARARLSELDTSDELFDELEREAARSAAEVAELAGRASTSRREAAGRFAEQVTVELAGLAMPHARIEVAVLPRPVGRSEPTLSVNGAEVGVGPDGGDEVELRLLAHPGAPALPLQRGASGGELSRVMLAIEVVFAGSGGPPTLVFDEVDAGVGGQAAVEIGRRLARLARSHQVLVVTHLPQVAAFADRHLVVAKDTGGAVTTSGVRVVEDTARARELARMLAGLPDSDLGIAHAEELLAVATRERRS</sequence>
<dbReference type="EMBL" id="FMIA01000002">
    <property type="protein sequence ID" value="SCL54131.1"/>
    <property type="molecule type" value="Genomic_DNA"/>
</dbReference>
<comment type="similarity">
    <text evidence="2 9">Belongs to the RecN family.</text>
</comment>
<dbReference type="Pfam" id="PF02463">
    <property type="entry name" value="SMC_N"/>
    <property type="match status" value="1"/>
</dbReference>
<dbReference type="PANTHER" id="PTHR11059:SF0">
    <property type="entry name" value="DNA REPAIR PROTEIN RECN"/>
    <property type="match status" value="1"/>
</dbReference>
<name>A0A1C6UJH9_9ACTN</name>
<dbReference type="InterPro" id="IPR003395">
    <property type="entry name" value="RecF/RecN/SMC_N"/>
</dbReference>
<evidence type="ECO:0000313" key="11">
    <source>
        <dbReference type="EMBL" id="SCL54131.1"/>
    </source>
</evidence>
<feature type="domain" description="RecF/RecN/SMC N-terminal" evidence="10">
    <location>
        <begin position="2"/>
        <end position="534"/>
    </location>
</feature>
<dbReference type="GO" id="GO:0005524">
    <property type="term" value="F:ATP binding"/>
    <property type="evidence" value="ECO:0007669"/>
    <property type="project" value="UniProtKB-KW"/>
</dbReference>
<evidence type="ECO:0000256" key="1">
    <source>
        <dbReference type="ARBA" id="ARBA00003618"/>
    </source>
</evidence>
<comment type="function">
    <text evidence="1 9">May be involved in recombinational repair of damaged DNA.</text>
</comment>
<accession>A0A1C6UJH9</accession>